<dbReference type="PANTHER" id="PTHR46179">
    <property type="entry name" value="ZINC FINGER PROTEIN"/>
    <property type="match status" value="1"/>
</dbReference>
<evidence type="ECO:0000313" key="3">
    <source>
        <dbReference type="EMBL" id="KAF2011555.1"/>
    </source>
</evidence>
<feature type="compositionally biased region" description="Basic and acidic residues" evidence="1">
    <location>
        <begin position="613"/>
        <end position="622"/>
    </location>
</feature>
<dbReference type="AlphaFoldDB" id="A0A6A5XED3"/>
<dbReference type="Gene3D" id="3.30.160.60">
    <property type="entry name" value="Classic Zinc Finger"/>
    <property type="match status" value="2"/>
</dbReference>
<evidence type="ECO:0000313" key="4">
    <source>
        <dbReference type="Proteomes" id="UP000799778"/>
    </source>
</evidence>
<reference evidence="3" key="1">
    <citation type="journal article" date="2020" name="Stud. Mycol.">
        <title>101 Dothideomycetes genomes: a test case for predicting lifestyles and emergence of pathogens.</title>
        <authorList>
            <person name="Haridas S."/>
            <person name="Albert R."/>
            <person name="Binder M."/>
            <person name="Bloem J."/>
            <person name="Labutti K."/>
            <person name="Salamov A."/>
            <person name="Andreopoulos B."/>
            <person name="Baker S."/>
            <person name="Barry K."/>
            <person name="Bills G."/>
            <person name="Bluhm B."/>
            <person name="Cannon C."/>
            <person name="Castanera R."/>
            <person name="Culley D."/>
            <person name="Daum C."/>
            <person name="Ezra D."/>
            <person name="Gonzalez J."/>
            <person name="Henrissat B."/>
            <person name="Kuo A."/>
            <person name="Liang C."/>
            <person name="Lipzen A."/>
            <person name="Lutzoni F."/>
            <person name="Magnuson J."/>
            <person name="Mondo S."/>
            <person name="Nolan M."/>
            <person name="Ohm R."/>
            <person name="Pangilinan J."/>
            <person name="Park H.-J."/>
            <person name="Ramirez L."/>
            <person name="Alfaro M."/>
            <person name="Sun H."/>
            <person name="Tritt A."/>
            <person name="Yoshinaga Y."/>
            <person name="Zwiers L.-H."/>
            <person name="Turgeon B."/>
            <person name="Goodwin S."/>
            <person name="Spatafora J."/>
            <person name="Crous P."/>
            <person name="Grigoriev I."/>
        </authorList>
    </citation>
    <scope>NUCLEOTIDE SEQUENCE</scope>
    <source>
        <strain evidence="3">CBS 175.79</strain>
    </source>
</reference>
<protein>
    <recommendedName>
        <fullName evidence="2">C2H2-type domain-containing protein</fullName>
    </recommendedName>
</protein>
<organism evidence="3 4">
    <name type="scientific">Aaosphaeria arxii CBS 175.79</name>
    <dbReference type="NCBI Taxonomy" id="1450172"/>
    <lineage>
        <taxon>Eukaryota</taxon>
        <taxon>Fungi</taxon>
        <taxon>Dikarya</taxon>
        <taxon>Ascomycota</taxon>
        <taxon>Pezizomycotina</taxon>
        <taxon>Dothideomycetes</taxon>
        <taxon>Pleosporomycetidae</taxon>
        <taxon>Pleosporales</taxon>
        <taxon>Pleosporales incertae sedis</taxon>
        <taxon>Aaosphaeria</taxon>
    </lineage>
</organism>
<dbReference type="GO" id="GO:0005634">
    <property type="term" value="C:nucleus"/>
    <property type="evidence" value="ECO:0007669"/>
    <property type="project" value="TreeGrafter"/>
</dbReference>
<feature type="compositionally biased region" description="Basic and acidic residues" evidence="1">
    <location>
        <begin position="629"/>
        <end position="639"/>
    </location>
</feature>
<dbReference type="InterPro" id="IPR051061">
    <property type="entry name" value="Zinc_finger_trans_reg"/>
</dbReference>
<dbReference type="GeneID" id="54286416"/>
<evidence type="ECO:0000259" key="2">
    <source>
        <dbReference type="SMART" id="SM00355"/>
    </source>
</evidence>
<dbReference type="InterPro" id="IPR059095">
    <property type="entry name" value="Znf_C2H2_17_2nd"/>
</dbReference>
<dbReference type="Proteomes" id="UP000799778">
    <property type="component" value="Unassembled WGS sequence"/>
</dbReference>
<gene>
    <name evidence="3" type="ORF">BU24DRAFT_426633</name>
</gene>
<sequence>MTMRPRKQPAASLYLTLKVIQAIKQLRRHARPTVSSFSSRMSGLGGTHCHRLEMDALRKIEKSLSRVSPQSTKQLRQSSNRVCKSRRGTRPTLRLETSGRDDPVDPNATSDKMQHVFNLLDGKVSPALTTATCSNDKLFLLKQNEASFEGCSMNETIQNLILVYNAIEVLNAVRSTHDDELLIAKGEDFGLDIDEKFIANYSHILLSLQAMLLETLARKVVETLIENDIDKRQRRLLNWLLSSAQHPLDSHLLSTTWPWSLKPSLAVLWGVCWMFYYPEQRNDKGASSDEASSSERVRRDRFLADEWLQSWNVPAQNDYLNWGLQNQALLRQSEVGLADESQAGGLGDDVSHDSHGPGRPGHASGETLVEDHFGLGAQYASTTTYPPHSLVSRPFQDQVQIQVQASDLLLDPASSSSIATNHPHHRNSDSQVQDTCIFAFTQPDQPFAVNVNVNQDDHDAYQAWSNQLTQPALPPLEQHSHSRHLNTSVSVPTVRVNHSAENQGFPAAPLNFAAYTNTPVYHRQHLQPQAQPPHIHTDFSYDPQVSFPAANDMGGHERNDSVNSISNMPTPISIAETRSPLLSPVGGPRRPSITSSHGHVTSRHPSVSEDGGDVDRDGDISPRRNSPFKRSEEPTKNAEGKMICKHPDCSTLIFDRKCEWSKHMDKHDRPYKCTAKGCEKLQGFTYSGGLLRHEREVHKMHGGTKKSLYCPFADCKRSTGAGFTRKENLAEHVRRVHRRTSMSSDLGNLIIRRSDTLRDDASESRLSPEMSYPRSLDGDDDYSLKRKRFSEAGISEAGDEPDLRSEVKRLRSLIEARDRTVADLREAIDALQQQARR</sequence>
<feature type="domain" description="C2H2-type" evidence="2">
    <location>
        <begin position="642"/>
        <end position="667"/>
    </location>
</feature>
<dbReference type="Pfam" id="PF26177">
    <property type="entry name" value="zf_C2H2_17_1st"/>
    <property type="match status" value="1"/>
</dbReference>
<feature type="domain" description="C2H2-type" evidence="2">
    <location>
        <begin position="708"/>
        <end position="737"/>
    </location>
</feature>
<feature type="region of interest" description="Disordered" evidence="1">
    <location>
        <begin position="341"/>
        <end position="367"/>
    </location>
</feature>
<keyword evidence="4" id="KW-1185">Reference proteome</keyword>
<dbReference type="SMART" id="SM00355">
    <property type="entry name" value="ZnF_C2H2"/>
    <property type="match status" value="3"/>
</dbReference>
<dbReference type="Pfam" id="PF26176">
    <property type="entry name" value="zf_C2H2_17_2"/>
    <property type="match status" value="1"/>
</dbReference>
<dbReference type="InterPro" id="IPR013087">
    <property type="entry name" value="Znf_C2H2_type"/>
</dbReference>
<feature type="compositionally biased region" description="Polar residues" evidence="1">
    <location>
        <begin position="592"/>
        <end position="605"/>
    </location>
</feature>
<name>A0A6A5XED3_9PLEO</name>
<feature type="compositionally biased region" description="Polar residues" evidence="1">
    <location>
        <begin position="65"/>
        <end position="82"/>
    </location>
</feature>
<feature type="region of interest" description="Disordered" evidence="1">
    <location>
        <begin position="760"/>
        <end position="779"/>
    </location>
</feature>
<dbReference type="GO" id="GO:0006357">
    <property type="term" value="P:regulation of transcription by RNA polymerase II"/>
    <property type="evidence" value="ECO:0007669"/>
    <property type="project" value="TreeGrafter"/>
</dbReference>
<dbReference type="OrthoDB" id="5305647at2759"/>
<dbReference type="PANTHER" id="PTHR46179:SF24">
    <property type="entry name" value="C2H2-TYPE DOMAIN-CONTAINING PROTEIN"/>
    <property type="match status" value="1"/>
</dbReference>
<accession>A0A6A5XED3</accession>
<feature type="region of interest" description="Disordered" evidence="1">
    <location>
        <begin position="64"/>
        <end position="110"/>
    </location>
</feature>
<evidence type="ECO:0000256" key="1">
    <source>
        <dbReference type="SAM" id="MobiDB-lite"/>
    </source>
</evidence>
<dbReference type="InterPro" id="IPR059009">
    <property type="entry name" value="Znf_C2H2_17_1st"/>
</dbReference>
<dbReference type="EMBL" id="ML978074">
    <property type="protein sequence ID" value="KAF2011555.1"/>
    <property type="molecule type" value="Genomic_DNA"/>
</dbReference>
<dbReference type="RefSeq" id="XP_033379894.1">
    <property type="nucleotide sequence ID" value="XM_033529019.1"/>
</dbReference>
<feature type="region of interest" description="Disordered" evidence="1">
    <location>
        <begin position="577"/>
        <end position="639"/>
    </location>
</feature>
<feature type="domain" description="C2H2-type" evidence="2">
    <location>
        <begin position="671"/>
        <end position="698"/>
    </location>
</feature>
<proteinExistence type="predicted"/>